<dbReference type="Gene3D" id="3.30.1380.10">
    <property type="match status" value="1"/>
</dbReference>
<dbReference type="Proteomes" id="UP000629371">
    <property type="component" value="Unassembled WGS sequence"/>
</dbReference>
<evidence type="ECO:0000256" key="1">
    <source>
        <dbReference type="SAM" id="SignalP"/>
    </source>
</evidence>
<name>A0ABS1MVU3_9ACTN</name>
<accession>A0ABS1MVU3</accession>
<feature type="chain" id="PRO_5047525651" evidence="1">
    <location>
        <begin position="29"/>
        <end position="191"/>
    </location>
</feature>
<organism evidence="2 3">
    <name type="scientific">Streptomyces siderophoricus</name>
    <dbReference type="NCBI Taxonomy" id="2802281"/>
    <lineage>
        <taxon>Bacteria</taxon>
        <taxon>Bacillati</taxon>
        <taxon>Actinomycetota</taxon>
        <taxon>Actinomycetes</taxon>
        <taxon>Kitasatosporales</taxon>
        <taxon>Streptomycetaceae</taxon>
        <taxon>Streptomyces</taxon>
    </lineage>
</organism>
<reference evidence="2 3" key="1">
    <citation type="submission" date="2021-01" db="EMBL/GenBank/DDBJ databases">
        <title>WGS of actinomycetes isolated from Thailand.</title>
        <authorList>
            <person name="Thawai C."/>
        </authorList>
    </citation>
    <scope>NUCLEOTIDE SEQUENCE [LARGE SCALE GENOMIC DNA]</scope>
    <source>
        <strain evidence="2 3">CH9-7</strain>
    </source>
</reference>
<evidence type="ECO:0000313" key="3">
    <source>
        <dbReference type="Proteomes" id="UP000629371"/>
    </source>
</evidence>
<keyword evidence="3" id="KW-1185">Reference proteome</keyword>
<comment type="caution">
    <text evidence="2">The sequence shown here is derived from an EMBL/GenBank/DDBJ whole genome shotgun (WGS) entry which is preliminary data.</text>
</comment>
<evidence type="ECO:0000313" key="2">
    <source>
        <dbReference type="EMBL" id="MBL1091907.1"/>
    </source>
</evidence>
<dbReference type="EMBL" id="JAERRI010000011">
    <property type="protein sequence ID" value="MBL1091907.1"/>
    <property type="molecule type" value="Genomic_DNA"/>
</dbReference>
<dbReference type="InterPro" id="IPR009045">
    <property type="entry name" value="Zn_M74/Hedgehog-like"/>
</dbReference>
<feature type="signal peptide" evidence="1">
    <location>
        <begin position="1"/>
        <end position="28"/>
    </location>
</feature>
<proteinExistence type="predicted"/>
<keyword evidence="1" id="KW-0732">Signal</keyword>
<gene>
    <name evidence="2" type="ORF">JK360_21375</name>
</gene>
<protein>
    <submittedName>
        <fullName evidence="2">Uncharacterized protein</fullName>
    </submittedName>
</protein>
<dbReference type="SUPFAM" id="SSF55166">
    <property type="entry name" value="Hedgehog/DD-peptidase"/>
    <property type="match status" value="1"/>
</dbReference>
<sequence>MSTARAPRLVAGALALAALLGTAAPASAASATTSAASASAAPSRAALAQQILRTNGIALATTHVSRPHPASSARQNIVDTAHGRGALTSPWGDRPNRRVALDTRMLGGLLKLRTQYGYRIAVSEIVGGDHSTRSKHYAGLAFDITHINGRHVGSGAPHRALMAACRKLGAREVLGPGNAGHSTHVHCGWSR</sequence>